<organism evidence="1 2">
    <name type="scientific">Hebeloma cylindrosporum</name>
    <dbReference type="NCBI Taxonomy" id="76867"/>
    <lineage>
        <taxon>Eukaryota</taxon>
        <taxon>Fungi</taxon>
        <taxon>Dikarya</taxon>
        <taxon>Basidiomycota</taxon>
        <taxon>Agaricomycotina</taxon>
        <taxon>Agaricomycetes</taxon>
        <taxon>Agaricomycetidae</taxon>
        <taxon>Agaricales</taxon>
        <taxon>Agaricineae</taxon>
        <taxon>Hymenogastraceae</taxon>
        <taxon>Hebeloma</taxon>
    </lineage>
</organism>
<dbReference type="Gene3D" id="1.20.1280.50">
    <property type="match status" value="1"/>
</dbReference>
<evidence type="ECO:0000313" key="2">
    <source>
        <dbReference type="Proteomes" id="UP000053424"/>
    </source>
</evidence>
<dbReference type="HOGENOM" id="CLU_018544_14_2_1"/>
<evidence type="ECO:0000313" key="1">
    <source>
        <dbReference type="EMBL" id="KIM44201.1"/>
    </source>
</evidence>
<dbReference type="OrthoDB" id="3139566at2759"/>
<reference evidence="2" key="2">
    <citation type="submission" date="2015-01" db="EMBL/GenBank/DDBJ databases">
        <title>Evolutionary Origins and Diversification of the Mycorrhizal Mutualists.</title>
        <authorList>
            <consortium name="DOE Joint Genome Institute"/>
            <consortium name="Mycorrhizal Genomics Consortium"/>
            <person name="Kohler A."/>
            <person name="Kuo A."/>
            <person name="Nagy L.G."/>
            <person name="Floudas D."/>
            <person name="Copeland A."/>
            <person name="Barry K.W."/>
            <person name="Cichocki N."/>
            <person name="Veneault-Fourrey C."/>
            <person name="LaButti K."/>
            <person name="Lindquist E.A."/>
            <person name="Lipzen A."/>
            <person name="Lundell T."/>
            <person name="Morin E."/>
            <person name="Murat C."/>
            <person name="Riley R."/>
            <person name="Ohm R."/>
            <person name="Sun H."/>
            <person name="Tunlid A."/>
            <person name="Henrissat B."/>
            <person name="Grigoriev I.V."/>
            <person name="Hibbett D.S."/>
            <person name="Martin F."/>
        </authorList>
    </citation>
    <scope>NUCLEOTIDE SEQUENCE [LARGE SCALE GENOMIC DNA]</scope>
    <source>
        <strain evidence="2">h7</strain>
    </source>
</reference>
<dbReference type="STRING" id="686832.A0A0C3CKA7"/>
<proteinExistence type="predicted"/>
<dbReference type="Proteomes" id="UP000053424">
    <property type="component" value="Unassembled WGS sequence"/>
</dbReference>
<gene>
    <name evidence="1" type="ORF">M413DRAFT_9385</name>
</gene>
<protein>
    <submittedName>
        <fullName evidence="1">Uncharacterized protein</fullName>
    </submittedName>
</protein>
<dbReference type="Gene3D" id="3.80.10.10">
    <property type="entry name" value="Ribonuclease Inhibitor"/>
    <property type="match status" value="1"/>
</dbReference>
<sequence>MVFKDVIVDEMDMEIEDLENIIDRMALFRARLAGTRNQRILISHLPNEVMAEIFQFCLATSPPANATPPVATTVPFILGAVCKSWRDLAWCLPQLWDTFHCRLSMKKAPIQATLLKEWLSRTNGHLLSIVISVQDRENWEVDCPNIPTECMETLVQYCRRWKKISLTLPQAWHDQLSLVQGNLPNLQSLVLCPPGRCVFELMEMFSEAPALTELHLGYYYLRNVVFPWRQLLSVTLASPSIDEALELLRRCPLLRSCHFLNLAPPEDYFDVEPVMHTALQDLTVMIRDAEEEEEEEDEDEPLEDKALVQLLLELLVLPGLRNLTVSTYPSENPMPAIESLVHRSPGCQLQKVVVTGPRFFEDYMIEFVKNHPSVKEFNNQK</sequence>
<name>A0A0C3CKA7_HEBCY</name>
<keyword evidence="2" id="KW-1185">Reference proteome</keyword>
<dbReference type="SUPFAM" id="SSF52047">
    <property type="entry name" value="RNI-like"/>
    <property type="match status" value="1"/>
</dbReference>
<dbReference type="InterPro" id="IPR032675">
    <property type="entry name" value="LRR_dom_sf"/>
</dbReference>
<dbReference type="EMBL" id="KN831774">
    <property type="protein sequence ID" value="KIM44201.1"/>
    <property type="molecule type" value="Genomic_DNA"/>
</dbReference>
<dbReference type="AlphaFoldDB" id="A0A0C3CKA7"/>
<accession>A0A0C3CKA7</accession>
<reference evidence="1 2" key="1">
    <citation type="submission" date="2014-04" db="EMBL/GenBank/DDBJ databases">
        <authorList>
            <consortium name="DOE Joint Genome Institute"/>
            <person name="Kuo A."/>
            <person name="Gay G."/>
            <person name="Dore J."/>
            <person name="Kohler A."/>
            <person name="Nagy L.G."/>
            <person name="Floudas D."/>
            <person name="Copeland A."/>
            <person name="Barry K.W."/>
            <person name="Cichocki N."/>
            <person name="Veneault-Fourrey C."/>
            <person name="LaButti K."/>
            <person name="Lindquist E.A."/>
            <person name="Lipzen A."/>
            <person name="Lundell T."/>
            <person name="Morin E."/>
            <person name="Murat C."/>
            <person name="Sun H."/>
            <person name="Tunlid A."/>
            <person name="Henrissat B."/>
            <person name="Grigoriev I.V."/>
            <person name="Hibbett D.S."/>
            <person name="Martin F."/>
            <person name="Nordberg H.P."/>
            <person name="Cantor M.N."/>
            <person name="Hua S.X."/>
        </authorList>
    </citation>
    <scope>NUCLEOTIDE SEQUENCE [LARGE SCALE GENOMIC DNA]</scope>
    <source>
        <strain evidence="2">h7</strain>
    </source>
</reference>